<evidence type="ECO:0000256" key="1">
    <source>
        <dbReference type="SAM" id="MobiDB-lite"/>
    </source>
</evidence>
<evidence type="ECO:0000313" key="3">
    <source>
        <dbReference type="Proteomes" id="UP000309544"/>
    </source>
</evidence>
<feature type="region of interest" description="Disordered" evidence="1">
    <location>
        <begin position="78"/>
        <end position="97"/>
    </location>
</feature>
<dbReference type="Proteomes" id="UP000309544">
    <property type="component" value="Unassembled WGS sequence"/>
</dbReference>
<organism evidence="2 3">
    <name type="scientific">Prosthecochloris vibrioformis</name>
    <name type="common">Chlorobium vibrioforme</name>
    <dbReference type="NCBI Taxonomy" id="1098"/>
    <lineage>
        <taxon>Bacteria</taxon>
        <taxon>Pseudomonadati</taxon>
        <taxon>Chlorobiota</taxon>
        <taxon>Chlorobiia</taxon>
        <taxon>Chlorobiales</taxon>
        <taxon>Chlorobiaceae</taxon>
        <taxon>Prosthecochloris</taxon>
    </lineage>
</organism>
<name>A0A5C4S0J4_PROVB</name>
<evidence type="ECO:0008006" key="4">
    <source>
        <dbReference type="Google" id="ProtNLM"/>
    </source>
</evidence>
<reference evidence="2 3" key="1">
    <citation type="submission" date="2019-05" db="EMBL/GenBank/DDBJ databases">
        <title>Draft Whole-Genome sequence of the green sulfur bacterium Prosthecochloris vibrioformis DSM 260.</title>
        <authorList>
            <person name="Meyer T.E."/>
            <person name="Kyndt J.A."/>
        </authorList>
    </citation>
    <scope>NUCLEOTIDE SEQUENCE [LARGE SCALE GENOMIC DNA]</scope>
    <source>
        <strain evidence="2 3">DSM 260</strain>
    </source>
</reference>
<gene>
    <name evidence="2" type="ORF">FGF68_06255</name>
</gene>
<accession>A0A5C4S0J4</accession>
<keyword evidence="3" id="KW-1185">Reference proteome</keyword>
<dbReference type="EMBL" id="VDCI01000004">
    <property type="protein sequence ID" value="TNJ36662.1"/>
    <property type="molecule type" value="Genomic_DNA"/>
</dbReference>
<sequence length="137" mass="15433">MGTKTEHLTTIESRIRDLEENISRRQEQLLERAETFRHDLQNEFSPEEIIRRYPLQSTAASAAAGFIIARAVKAVAGPRKTPQAPETIPAGERPRSELSSAMSSLAVEVLHSGKELAFSYLKAYLDQKIRAKKDREQ</sequence>
<dbReference type="AlphaFoldDB" id="A0A5C4S0J4"/>
<proteinExistence type="predicted"/>
<evidence type="ECO:0000313" key="2">
    <source>
        <dbReference type="EMBL" id="TNJ36662.1"/>
    </source>
</evidence>
<dbReference type="RefSeq" id="WP_068866314.1">
    <property type="nucleotide sequence ID" value="NZ_VDCI01000004.1"/>
</dbReference>
<protein>
    <recommendedName>
        <fullName evidence="4">DUF3618 domain-containing protein</fullName>
    </recommendedName>
</protein>
<comment type="caution">
    <text evidence="2">The sequence shown here is derived from an EMBL/GenBank/DDBJ whole genome shotgun (WGS) entry which is preliminary data.</text>
</comment>